<dbReference type="InterPro" id="IPR029063">
    <property type="entry name" value="SAM-dependent_MTases_sf"/>
</dbReference>
<evidence type="ECO:0000256" key="3">
    <source>
        <dbReference type="ARBA" id="ARBA00012834"/>
    </source>
</evidence>
<name>G4YW24_PHYSP</name>
<keyword evidence="4" id="KW-0489">Methyltransferase</keyword>
<sequence length="403" mass="44995">MASPSTAEWRGTSDHNVTETAFDAVKCKLSAVTLGYFEDPFLRFFVEKPTRRIPLIHRGYYLRHVAITRCVELFLSQHATSAEVNIVSLGAGFDTLFFRLLEQRAFAGKISFVEVDCDAIVRAKTKLLNDDDIRAGLAECRLLGFRTAADHARRLLALVHWQRCRILDMNGVFAACTTADEKRRLATLEPFDEFVDGTLCNAHYAIYLADNCKDQDTDGLQWTSRFQPEVMIIRSFQHDDLATVRSLFESTHLEFAKGSRAVRQFVANRLRGPSGDMFDVQQAFQTPNGAGLMTSGFWVAEVGGEVVGCVGVKPLTTDEGQQTAELCRLSVSPAVRRRGVASALVRTVEAFVASCGALKEIRLETIGAMEGTQQLYRALGYTEQKESEKQHSSFKLVRFQKTL</sequence>
<comment type="similarity">
    <text evidence="2">Belongs to the methyltransferase superfamily. LCMT family.</text>
</comment>
<dbReference type="Proteomes" id="UP000002640">
    <property type="component" value="Unassembled WGS sequence"/>
</dbReference>
<dbReference type="EC" id="2.1.1.233" evidence="3"/>
<gene>
    <name evidence="9" type="ORF">PHYSODRAFT_539513</name>
</gene>
<dbReference type="PANTHER" id="PTHR13600:SF21">
    <property type="entry name" value="LEUCINE CARBOXYL METHYLTRANSFERASE 1"/>
    <property type="match status" value="1"/>
</dbReference>
<evidence type="ECO:0000256" key="4">
    <source>
        <dbReference type="ARBA" id="ARBA00022603"/>
    </source>
</evidence>
<dbReference type="GO" id="GO:0018423">
    <property type="term" value="F:protein C-terminal leucine carboxyl O-methyltransferase activity"/>
    <property type="evidence" value="ECO:0007669"/>
    <property type="project" value="UniProtKB-EC"/>
</dbReference>
<dbReference type="GO" id="GO:0016747">
    <property type="term" value="F:acyltransferase activity, transferring groups other than amino-acyl groups"/>
    <property type="evidence" value="ECO:0007669"/>
    <property type="project" value="InterPro"/>
</dbReference>
<dbReference type="Pfam" id="PF04072">
    <property type="entry name" value="LCM"/>
    <property type="match status" value="1"/>
</dbReference>
<evidence type="ECO:0000259" key="8">
    <source>
        <dbReference type="PROSITE" id="PS51186"/>
    </source>
</evidence>
<accession>G4YW24</accession>
<dbReference type="RefSeq" id="XP_009519695.1">
    <property type="nucleotide sequence ID" value="XM_009521400.1"/>
</dbReference>
<dbReference type="Gene3D" id="3.40.630.30">
    <property type="match status" value="1"/>
</dbReference>
<dbReference type="InterPro" id="IPR007213">
    <property type="entry name" value="Ppm1/Ppm2/Tcmp"/>
</dbReference>
<dbReference type="SUPFAM" id="SSF53335">
    <property type="entry name" value="S-adenosyl-L-methionine-dependent methyltransferases"/>
    <property type="match status" value="1"/>
</dbReference>
<dbReference type="InterPro" id="IPR016651">
    <property type="entry name" value="LCMT1"/>
</dbReference>
<keyword evidence="10" id="KW-1185">Reference proteome</keyword>
<evidence type="ECO:0000256" key="7">
    <source>
        <dbReference type="ARBA" id="ARBA00032526"/>
    </source>
</evidence>
<evidence type="ECO:0000256" key="2">
    <source>
        <dbReference type="ARBA" id="ARBA00010703"/>
    </source>
</evidence>
<dbReference type="Pfam" id="PF00583">
    <property type="entry name" value="Acetyltransf_1"/>
    <property type="match status" value="1"/>
</dbReference>
<dbReference type="PANTHER" id="PTHR13600">
    <property type="entry name" value="LEUCINE CARBOXYL METHYLTRANSFERASE"/>
    <property type="match status" value="1"/>
</dbReference>
<evidence type="ECO:0000313" key="9">
    <source>
        <dbReference type="EMBL" id="EGZ24407.1"/>
    </source>
</evidence>
<evidence type="ECO:0000313" key="10">
    <source>
        <dbReference type="Proteomes" id="UP000002640"/>
    </source>
</evidence>
<organism evidence="9 10">
    <name type="scientific">Phytophthora sojae (strain P6497)</name>
    <name type="common">Soybean stem and root rot agent</name>
    <name type="synonym">Phytophthora megasperma f. sp. glycines</name>
    <dbReference type="NCBI Taxonomy" id="1094619"/>
    <lineage>
        <taxon>Eukaryota</taxon>
        <taxon>Sar</taxon>
        <taxon>Stramenopiles</taxon>
        <taxon>Oomycota</taxon>
        <taxon>Peronosporomycetes</taxon>
        <taxon>Peronosporales</taxon>
        <taxon>Peronosporaceae</taxon>
        <taxon>Phytophthora</taxon>
    </lineage>
</organism>
<proteinExistence type="inferred from homology"/>
<dbReference type="Gene3D" id="3.40.50.150">
    <property type="entry name" value="Vaccinia Virus protein VP39"/>
    <property type="match status" value="2"/>
</dbReference>
<dbReference type="CDD" id="cd04301">
    <property type="entry name" value="NAT_SF"/>
    <property type="match status" value="1"/>
</dbReference>
<dbReference type="PROSITE" id="PS51186">
    <property type="entry name" value="GNAT"/>
    <property type="match status" value="1"/>
</dbReference>
<dbReference type="KEGG" id="psoj:PHYSODRAFT_539513"/>
<keyword evidence="6" id="KW-0949">S-adenosyl-L-methionine</keyword>
<evidence type="ECO:0000256" key="5">
    <source>
        <dbReference type="ARBA" id="ARBA00022679"/>
    </source>
</evidence>
<dbReference type="SMR" id="G4YW24"/>
<dbReference type="InParanoid" id="G4YW24"/>
<feature type="domain" description="N-acetyltransferase" evidence="8">
    <location>
        <begin position="231"/>
        <end position="403"/>
    </location>
</feature>
<reference evidence="9 10" key="1">
    <citation type="journal article" date="2006" name="Science">
        <title>Phytophthora genome sequences uncover evolutionary origins and mechanisms of pathogenesis.</title>
        <authorList>
            <person name="Tyler B.M."/>
            <person name="Tripathy S."/>
            <person name="Zhang X."/>
            <person name="Dehal P."/>
            <person name="Jiang R.H."/>
            <person name="Aerts A."/>
            <person name="Arredondo F.D."/>
            <person name="Baxter L."/>
            <person name="Bensasson D."/>
            <person name="Beynon J.L."/>
            <person name="Chapman J."/>
            <person name="Damasceno C.M."/>
            <person name="Dorrance A.E."/>
            <person name="Dou D."/>
            <person name="Dickerman A.W."/>
            <person name="Dubchak I.L."/>
            <person name="Garbelotto M."/>
            <person name="Gijzen M."/>
            <person name="Gordon S.G."/>
            <person name="Govers F."/>
            <person name="Grunwald N.J."/>
            <person name="Huang W."/>
            <person name="Ivors K.L."/>
            <person name="Jones R.W."/>
            <person name="Kamoun S."/>
            <person name="Krampis K."/>
            <person name="Lamour K.H."/>
            <person name="Lee M.K."/>
            <person name="McDonald W.H."/>
            <person name="Medina M."/>
            <person name="Meijer H.J."/>
            <person name="Nordberg E.K."/>
            <person name="Maclean D.J."/>
            <person name="Ospina-Giraldo M.D."/>
            <person name="Morris P.F."/>
            <person name="Phuntumart V."/>
            <person name="Putnam N.H."/>
            <person name="Rash S."/>
            <person name="Rose J.K."/>
            <person name="Sakihama Y."/>
            <person name="Salamov A.A."/>
            <person name="Savidor A."/>
            <person name="Scheuring C.F."/>
            <person name="Smith B.M."/>
            <person name="Sobral B.W."/>
            <person name="Terry A."/>
            <person name="Torto-Alalibo T.A."/>
            <person name="Win J."/>
            <person name="Xu Z."/>
            <person name="Zhang H."/>
            <person name="Grigoriev I.V."/>
            <person name="Rokhsar D.S."/>
            <person name="Boore J.L."/>
        </authorList>
    </citation>
    <scope>NUCLEOTIDE SEQUENCE [LARGE SCALE GENOMIC DNA]</scope>
    <source>
        <strain evidence="9 10">P6497</strain>
    </source>
</reference>
<keyword evidence="5" id="KW-0808">Transferase</keyword>
<dbReference type="AlphaFoldDB" id="G4YW24"/>
<dbReference type="STRING" id="1094619.G4YW24"/>
<dbReference type="InterPro" id="IPR000182">
    <property type="entry name" value="GNAT_dom"/>
</dbReference>
<evidence type="ECO:0000256" key="1">
    <source>
        <dbReference type="ARBA" id="ARBA00000724"/>
    </source>
</evidence>
<dbReference type="EMBL" id="JH159152">
    <property type="protein sequence ID" value="EGZ24407.1"/>
    <property type="molecule type" value="Genomic_DNA"/>
</dbReference>
<dbReference type="GO" id="GO:0032259">
    <property type="term" value="P:methylation"/>
    <property type="evidence" value="ECO:0007669"/>
    <property type="project" value="UniProtKB-KW"/>
</dbReference>
<dbReference type="InterPro" id="IPR016181">
    <property type="entry name" value="Acyl_CoA_acyltransferase"/>
</dbReference>
<comment type="catalytic activity">
    <reaction evidence="1">
        <text>[phosphatase 2A protein]-C-terminal L-leucine + S-adenosyl-L-methionine = [phosphatase 2A protein]-C-terminal L-leucine methyl ester + S-adenosyl-L-homocysteine</text>
        <dbReference type="Rhea" id="RHEA:48544"/>
        <dbReference type="Rhea" id="RHEA-COMP:12134"/>
        <dbReference type="Rhea" id="RHEA-COMP:12135"/>
        <dbReference type="ChEBI" id="CHEBI:57856"/>
        <dbReference type="ChEBI" id="CHEBI:59789"/>
        <dbReference type="ChEBI" id="CHEBI:90516"/>
        <dbReference type="ChEBI" id="CHEBI:90517"/>
        <dbReference type="EC" id="2.1.1.233"/>
    </reaction>
</comment>
<protein>
    <recommendedName>
        <fullName evidence="3">[phosphatase 2A protein]-leucine-carboxy methyltransferase</fullName>
        <ecNumber evidence="3">2.1.1.233</ecNumber>
    </recommendedName>
    <alternativeName>
        <fullName evidence="7">[Phosphatase 2A protein]-leucine-carboxy methyltransferase 1</fullName>
    </alternativeName>
</protein>
<dbReference type="SUPFAM" id="SSF55729">
    <property type="entry name" value="Acyl-CoA N-acyltransferases (Nat)"/>
    <property type="match status" value="1"/>
</dbReference>
<evidence type="ECO:0000256" key="6">
    <source>
        <dbReference type="ARBA" id="ARBA00022691"/>
    </source>
</evidence>
<dbReference type="OMA" id="NAHYAIY"/>
<dbReference type="GeneID" id="20662377"/>